<dbReference type="Proteomes" id="UP000253868">
    <property type="component" value="Chromosome"/>
</dbReference>
<dbReference type="Pfam" id="PF13111">
    <property type="entry name" value="pPIWI_RE_X"/>
    <property type="match status" value="1"/>
</dbReference>
<evidence type="ECO:0000256" key="1">
    <source>
        <dbReference type="SAM" id="MobiDB-lite"/>
    </source>
</evidence>
<dbReference type="InterPro" id="IPR040496">
    <property type="entry name" value="MID_pPIWI_RE"/>
</dbReference>
<dbReference type="KEGG" id="spad:DVK44_30295"/>
<feature type="compositionally biased region" description="Basic and acidic residues" evidence="1">
    <location>
        <begin position="417"/>
        <end position="426"/>
    </location>
</feature>
<feature type="compositionally biased region" description="Acidic residues" evidence="1">
    <location>
        <begin position="1000"/>
        <end position="1009"/>
    </location>
</feature>
<keyword evidence="6" id="KW-1185">Reference proteome</keyword>
<dbReference type="InterPro" id="IPR024996">
    <property type="entry name" value="RNaseH_pPIWI_RE"/>
</dbReference>
<dbReference type="EMBL" id="CP031194">
    <property type="protein sequence ID" value="AXG81276.1"/>
    <property type="molecule type" value="Genomic_DNA"/>
</dbReference>
<dbReference type="RefSeq" id="WP_114663817.1">
    <property type="nucleotide sequence ID" value="NZ_CP031194.1"/>
</dbReference>
<organism evidence="5 6">
    <name type="scientific">Streptomyces paludis</name>
    <dbReference type="NCBI Taxonomy" id="2282738"/>
    <lineage>
        <taxon>Bacteria</taxon>
        <taxon>Bacillati</taxon>
        <taxon>Actinomycetota</taxon>
        <taxon>Actinomycetes</taxon>
        <taxon>Kitasatosporales</taxon>
        <taxon>Streptomycetaceae</taxon>
        <taxon>Streptomyces</taxon>
    </lineage>
</organism>
<feature type="region of interest" description="Disordered" evidence="1">
    <location>
        <begin position="742"/>
        <end position="764"/>
    </location>
</feature>
<evidence type="ECO:0000313" key="6">
    <source>
        <dbReference type="Proteomes" id="UP000253868"/>
    </source>
</evidence>
<feature type="region of interest" description="Disordered" evidence="1">
    <location>
        <begin position="992"/>
        <end position="1032"/>
    </location>
</feature>
<evidence type="ECO:0000259" key="4">
    <source>
        <dbReference type="Pfam" id="PF18157"/>
    </source>
</evidence>
<evidence type="ECO:0000313" key="5">
    <source>
        <dbReference type="EMBL" id="AXG81276.1"/>
    </source>
</evidence>
<accession>A0A345HX52</accession>
<name>A0A345HX52_9ACTN</name>
<evidence type="ECO:0000259" key="3">
    <source>
        <dbReference type="Pfam" id="PF13111"/>
    </source>
</evidence>
<sequence length="1032" mass="113342">MYETIRRAAYQSVPHTAPNRIPWTADYRALSFPEHWRAELLALHNLGRNSPDQHRTVPTRRLDGVLQTLAPELIVRPRPHTPLGQDAPVEEDFWLYAPRDSAHPLPDSAMRGLLAAWLRTLGPKGVEEHPEHRSLLIRTAAALQDDLPVWQDVSEVDLLGTSLSKGSTAVPSPRQFQLATDALARRIMTLTPYPFEGGELRFRAVPRGPRQQGAELMSQPLCRRIKRKDWWFSIILNISLHTVPFDPLPRLHLHSGVRRWATHPQERTGRLNLPFRQATSVYLTPTIPWLPGAPPSDRYAVARLTRRRDSEGNGIDWLHHDPAGILHRLSLNERFPSPEALLRAPVDWIGDGPGVRACVVHSNHMGAHEVGTGLMSNQRSEITSWAEEALPEGLVRLPDLVRRGRGVSAPANRRPKPRGEEAKQAESLRAAHSRRAALATVSALDARDGLPDHHTSGAGLPVVEARLLWQSPELRDRAIEAFCEVLGLDGDGGAPRNSEEDPDALERAFDSARPGSAFVLEWRTPELDLRLNCLPLTDGLGDSLAPDPEIKGKGARIAAAISSRRLAVLRHLKSDGAVPERPVLGLVEIAHRSTFFAAGTDPKFAMRLGCADAGVLTQFAVTPSNDWKIQNTDNLGHRVRNAWLDGLRQLGVRVLPEHTRGGDLPAELRYAALWMVKRRKDGPTRLPRHLPVAVLVTPLEGPDGLARVQGWDDDLGDWIPYPAFLLGLVKKAEIGADAYSEPVSAIPSPRNESSTAPAPPRVTSRQWRANMAEQRQVTSRFLQRMLHSLRGRPTVLITHAQNSRSHWPWLQDGQAVRDLVKLGHAPAERLDEDLRLVRVRGGAGRETAQWWGTDGPKGANGLPAGFWALPDSVEGRSHSDGRVFYSTTERAQSFPISPSLDRLAARVTEKGNLISQAGTGAWNPGLVEIAVLGCHPEPAGHEGADSPEALAMAMHQLRQAPDYPDALSLPLPLHLAGLAQAYVLPMLVEEEGDVPGGDVEATDDGGGDPDPDRAEDGSAVAESDPLEQLPLF</sequence>
<feature type="region of interest" description="Disordered" evidence="1">
    <location>
        <begin position="405"/>
        <end position="431"/>
    </location>
</feature>
<evidence type="ECO:0000259" key="2">
    <source>
        <dbReference type="Pfam" id="PF13032"/>
    </source>
</evidence>
<feature type="domain" description="pPIWI-RE module N-terminal" evidence="3">
    <location>
        <begin position="18"/>
        <end position="441"/>
    </location>
</feature>
<dbReference type="OrthoDB" id="3199411at2"/>
<protein>
    <submittedName>
        <fullName evidence="5">DUF3893 domain-containing protein</fullName>
    </submittedName>
</protein>
<dbReference type="Pfam" id="PF18157">
    <property type="entry name" value="MID_pPIWI_RE"/>
    <property type="match status" value="1"/>
</dbReference>
<feature type="domain" description="Prokaryotic pPIWI-RE MID" evidence="4">
    <location>
        <begin position="521"/>
        <end position="658"/>
    </location>
</feature>
<dbReference type="Pfam" id="PF13032">
    <property type="entry name" value="RNaseH_pPIWI_RE"/>
    <property type="match status" value="1"/>
</dbReference>
<feature type="domain" description="pPIWI-RE RNaseH" evidence="2">
    <location>
        <begin position="670"/>
        <end position="985"/>
    </location>
</feature>
<proteinExistence type="predicted"/>
<reference evidence="6" key="1">
    <citation type="submission" date="2018-07" db="EMBL/GenBank/DDBJ databases">
        <authorList>
            <person name="Zhao J."/>
        </authorList>
    </citation>
    <scope>NUCLEOTIDE SEQUENCE [LARGE SCALE GENOMIC DNA]</scope>
    <source>
        <strain evidence="6">GSSD-12</strain>
    </source>
</reference>
<gene>
    <name evidence="5" type="ORF">DVK44_30295</name>
</gene>
<dbReference type="InterPro" id="IPR025085">
    <property type="entry name" value="pPIWI_RE_X"/>
</dbReference>
<dbReference type="AlphaFoldDB" id="A0A345HX52"/>